<accession>A0A0W8FU94</accession>
<keyword evidence="7" id="KW-0067">ATP-binding</keyword>
<evidence type="ECO:0000256" key="1">
    <source>
        <dbReference type="ARBA" id="ARBA00007504"/>
    </source>
</evidence>
<gene>
    <name evidence="19" type="ORF">ASZ90_005709</name>
</gene>
<name>A0A0W8FU94_9ZZZZ</name>
<dbReference type="InterPro" id="IPR012340">
    <property type="entry name" value="NA-bd_OB-fold"/>
</dbReference>
<dbReference type="SUPFAM" id="SSF52540">
    <property type="entry name" value="P-loop containing nucleoside triphosphate hydrolases"/>
    <property type="match status" value="2"/>
</dbReference>
<dbReference type="GO" id="GO:0043138">
    <property type="term" value="F:3'-5' DNA helicase activity"/>
    <property type="evidence" value="ECO:0007669"/>
    <property type="project" value="UniProtKB-EC"/>
</dbReference>
<dbReference type="PROSITE" id="PS51194">
    <property type="entry name" value="HELICASE_CTER"/>
    <property type="match status" value="1"/>
</dbReference>
<evidence type="ECO:0000256" key="5">
    <source>
        <dbReference type="ARBA" id="ARBA00022801"/>
    </source>
</evidence>
<dbReference type="GO" id="GO:0006310">
    <property type="term" value="P:DNA recombination"/>
    <property type="evidence" value="ECO:0007669"/>
    <property type="project" value="UniProtKB-KW"/>
</dbReference>
<dbReference type="InterPro" id="IPR001650">
    <property type="entry name" value="Helicase_C-like"/>
</dbReference>
<dbReference type="GO" id="GO:0006281">
    <property type="term" value="P:DNA repair"/>
    <property type="evidence" value="ECO:0007669"/>
    <property type="project" value="UniProtKB-KW"/>
</dbReference>
<evidence type="ECO:0000256" key="13">
    <source>
        <dbReference type="ARBA" id="ARBA00034808"/>
    </source>
</evidence>
<dbReference type="Gene3D" id="3.40.50.300">
    <property type="entry name" value="P-loop containing nucleotide triphosphate hydrolases"/>
    <property type="match status" value="2"/>
</dbReference>
<dbReference type="SMART" id="SM00487">
    <property type="entry name" value="DEXDc"/>
    <property type="match status" value="1"/>
</dbReference>
<evidence type="ECO:0000256" key="6">
    <source>
        <dbReference type="ARBA" id="ARBA00022806"/>
    </source>
</evidence>
<dbReference type="GO" id="GO:0005524">
    <property type="term" value="F:ATP binding"/>
    <property type="evidence" value="ECO:0007669"/>
    <property type="project" value="UniProtKB-KW"/>
</dbReference>
<evidence type="ECO:0000256" key="10">
    <source>
        <dbReference type="ARBA" id="ARBA00023204"/>
    </source>
</evidence>
<evidence type="ECO:0000256" key="11">
    <source>
        <dbReference type="ARBA" id="ARBA00023235"/>
    </source>
</evidence>
<feature type="domain" description="Helicase ATP-binding" evidence="17">
    <location>
        <begin position="406"/>
        <end position="567"/>
    </location>
</feature>
<evidence type="ECO:0000256" key="16">
    <source>
        <dbReference type="ARBA" id="ARBA00049819"/>
    </source>
</evidence>
<dbReference type="GO" id="GO:0003677">
    <property type="term" value="F:DNA binding"/>
    <property type="evidence" value="ECO:0007669"/>
    <property type="project" value="UniProtKB-KW"/>
</dbReference>
<dbReference type="PANTHER" id="PTHR47964">
    <property type="entry name" value="ATP-DEPENDENT DNA HELICASE HOMOLOG RECG, CHLOROPLASTIC"/>
    <property type="match status" value="1"/>
</dbReference>
<evidence type="ECO:0000259" key="18">
    <source>
        <dbReference type="PROSITE" id="PS51194"/>
    </source>
</evidence>
<keyword evidence="4" id="KW-0227">DNA damage</keyword>
<dbReference type="CDD" id="cd04488">
    <property type="entry name" value="RecG_wedge_OBF"/>
    <property type="match status" value="1"/>
</dbReference>
<keyword evidence="5" id="KW-0378">Hydrolase</keyword>
<dbReference type="InterPro" id="IPR011545">
    <property type="entry name" value="DEAD/DEAH_box_helicase_dom"/>
</dbReference>
<dbReference type="InterPro" id="IPR045562">
    <property type="entry name" value="RecG_dom3_C"/>
</dbReference>
<dbReference type="CDD" id="cd18811">
    <property type="entry name" value="SF2_C_RecG"/>
    <property type="match status" value="1"/>
</dbReference>
<keyword evidence="9" id="KW-0233">DNA recombination</keyword>
<dbReference type="PROSITE" id="PS51192">
    <property type="entry name" value="HELICASE_ATP_BIND_1"/>
    <property type="match status" value="1"/>
</dbReference>
<dbReference type="AlphaFoldDB" id="A0A0W8FU94"/>
<dbReference type="InterPro" id="IPR033454">
    <property type="entry name" value="RecG_wedge"/>
</dbReference>
<dbReference type="CDD" id="cd17992">
    <property type="entry name" value="DEXHc_RecG"/>
    <property type="match status" value="1"/>
</dbReference>
<dbReference type="Gene3D" id="2.40.50.140">
    <property type="entry name" value="Nucleic acid-binding proteins"/>
    <property type="match status" value="1"/>
</dbReference>
<evidence type="ECO:0000256" key="3">
    <source>
        <dbReference type="ARBA" id="ARBA00022741"/>
    </source>
</evidence>
<dbReference type="NCBIfam" id="TIGR00643">
    <property type="entry name" value="recG"/>
    <property type="match status" value="1"/>
</dbReference>
<dbReference type="InterPro" id="IPR014001">
    <property type="entry name" value="Helicase_ATP-bd"/>
</dbReference>
<dbReference type="NCBIfam" id="NF008168">
    <property type="entry name" value="PRK10917.2-2"/>
    <property type="match status" value="1"/>
</dbReference>
<dbReference type="PANTHER" id="PTHR47964:SF1">
    <property type="entry name" value="ATP-DEPENDENT DNA HELICASE HOMOLOG RECG, CHLOROPLASTIC"/>
    <property type="match status" value="1"/>
</dbReference>
<evidence type="ECO:0000259" key="17">
    <source>
        <dbReference type="PROSITE" id="PS51192"/>
    </source>
</evidence>
<dbReference type="EC" id="5.6.2.4" evidence="13"/>
<comment type="similarity">
    <text evidence="1">Belongs to the helicase family. RecG subfamily.</text>
</comment>
<dbReference type="SMART" id="SM00490">
    <property type="entry name" value="HELICc"/>
    <property type="match status" value="1"/>
</dbReference>
<dbReference type="Pfam" id="PF00271">
    <property type="entry name" value="Helicase_C"/>
    <property type="match status" value="1"/>
</dbReference>
<evidence type="ECO:0000256" key="9">
    <source>
        <dbReference type="ARBA" id="ARBA00023172"/>
    </source>
</evidence>
<feature type="domain" description="Helicase C-terminal" evidence="18">
    <location>
        <begin position="589"/>
        <end position="747"/>
    </location>
</feature>
<dbReference type="GO" id="GO:0016787">
    <property type="term" value="F:hydrolase activity"/>
    <property type="evidence" value="ECO:0007669"/>
    <property type="project" value="UniProtKB-KW"/>
</dbReference>
<dbReference type="EMBL" id="LNQE01000845">
    <property type="protein sequence ID" value="KUG24496.1"/>
    <property type="molecule type" value="Genomic_DNA"/>
</dbReference>
<evidence type="ECO:0000256" key="14">
    <source>
        <dbReference type="ARBA" id="ARBA00048988"/>
    </source>
</evidence>
<sequence length="820" mass="92981">MDSIKEILQKIENPLIFASRDNFKNLPHIKDLGKTILNLLSLLKSSLTSVTDDEFLRRVEDLLAIFSDYDWQKMELKKNKIENATSILGKMKSIVNSAKAGETTTPSDRQTIQRISDLKEALAKLNLPVQYLKGVGPKMAARFAAKKIATVEDLLFFLPRTYEDRREIKKINRLEVEKTQSAVGNVNSAQYRYYGRKKILEVIISDGTANLTAKWFKGQMTYLLGIFKKGTKVIFTSEVRPDYGGKSMIHPDYEILDDKDEDNLLNFKRLVPVYSETEGLNQKYFRKVMHFALENYSRYVTSPIPYNICEKRNLLNIHEALLSVHFPGDDESPEKFINFRSEAHRRLIYDEFFFFQLGMAIKKKGRIIDAGIKFNIDGNYLNKFLKLLPFSLTSAQERVINEIRADMARETAMNRLLQGDVGSGKTIVSMAAMMTACENSYQAAIMAPTEILAKQHFETINAWAGQLGLQAVLLTGGMTNSARNEIINQIQNGEANIVIGTHALIQEDVDFHKLGMVVIDEQHRFGVMQRATLRAKGINADVLVMTATPIPRTLTMTVYGDLDVSVIDEMPPGKKPVRTILVSESKRDKVYQAIRAELEKDHQVFIIYPLVEQSETLDLKDATNMAAHLQKDIFPDVHVGLIHGKMKDKEKDKIMREFLENKIHILVSTTVIEVGIDVPRASLMVIEHAERFGLSQLHQLRGRVGRRDIPSSCILLADYKCSADARKRLKVMEKTTDGFAIAEEDLAIRGPGDFLGTRQSGLPDFRIASIIRDARILNDAKEDAFQLAEKDPFLKKPEHAILKETLLWKWQGKLDLARTG</sequence>
<keyword evidence="10" id="KW-0234">DNA repair</keyword>
<dbReference type="NCBIfam" id="NF008165">
    <property type="entry name" value="PRK10917.1-3"/>
    <property type="match status" value="1"/>
</dbReference>
<comment type="catalytic activity">
    <reaction evidence="12">
        <text>Couples ATP hydrolysis with the unwinding of duplex DNA by translocating in the 3'-5' direction.</text>
        <dbReference type="EC" id="5.6.2.4"/>
    </reaction>
</comment>
<evidence type="ECO:0000256" key="12">
    <source>
        <dbReference type="ARBA" id="ARBA00034617"/>
    </source>
</evidence>
<comment type="catalytic activity">
    <reaction evidence="14">
        <text>ATP + H2O = ADP + phosphate + H(+)</text>
        <dbReference type="Rhea" id="RHEA:13065"/>
        <dbReference type="ChEBI" id="CHEBI:15377"/>
        <dbReference type="ChEBI" id="CHEBI:15378"/>
        <dbReference type="ChEBI" id="CHEBI:30616"/>
        <dbReference type="ChEBI" id="CHEBI:43474"/>
        <dbReference type="ChEBI" id="CHEBI:456216"/>
        <dbReference type="EC" id="5.6.2.4"/>
    </reaction>
</comment>
<dbReference type="InterPro" id="IPR047112">
    <property type="entry name" value="RecG/Mfd"/>
</dbReference>
<dbReference type="InterPro" id="IPR027417">
    <property type="entry name" value="P-loop_NTPase"/>
</dbReference>
<dbReference type="InterPro" id="IPR004609">
    <property type="entry name" value="ATP-dep_DNA_helicase_RecG"/>
</dbReference>
<dbReference type="Pfam" id="PF00270">
    <property type="entry name" value="DEAD"/>
    <property type="match status" value="1"/>
</dbReference>
<keyword evidence="3" id="KW-0547">Nucleotide-binding</keyword>
<evidence type="ECO:0000256" key="7">
    <source>
        <dbReference type="ARBA" id="ARBA00022840"/>
    </source>
</evidence>
<evidence type="ECO:0000313" key="19">
    <source>
        <dbReference type="EMBL" id="KUG24496.1"/>
    </source>
</evidence>
<dbReference type="SUPFAM" id="SSF50249">
    <property type="entry name" value="Nucleic acid-binding proteins"/>
    <property type="match status" value="1"/>
</dbReference>
<keyword evidence="6 19" id="KW-0347">Helicase</keyword>
<organism evidence="19">
    <name type="scientific">hydrocarbon metagenome</name>
    <dbReference type="NCBI Taxonomy" id="938273"/>
    <lineage>
        <taxon>unclassified sequences</taxon>
        <taxon>metagenomes</taxon>
        <taxon>ecological metagenomes</taxon>
    </lineage>
</organism>
<evidence type="ECO:0000256" key="8">
    <source>
        <dbReference type="ARBA" id="ARBA00023125"/>
    </source>
</evidence>
<comment type="caution">
    <text evidence="19">The sequence shown here is derived from an EMBL/GenBank/DDBJ whole genome shotgun (WGS) entry which is preliminary data.</text>
</comment>
<evidence type="ECO:0000256" key="4">
    <source>
        <dbReference type="ARBA" id="ARBA00022763"/>
    </source>
</evidence>
<evidence type="ECO:0000256" key="15">
    <source>
        <dbReference type="ARBA" id="ARBA00049803"/>
    </source>
</evidence>
<keyword evidence="8" id="KW-0238">DNA-binding</keyword>
<reference evidence="19" key="1">
    <citation type="journal article" date="2015" name="Proc. Natl. Acad. Sci. U.S.A.">
        <title>Networks of energetic and metabolic interactions define dynamics in microbial communities.</title>
        <authorList>
            <person name="Embree M."/>
            <person name="Liu J.K."/>
            <person name="Al-Bassam M.M."/>
            <person name="Zengler K."/>
        </authorList>
    </citation>
    <scope>NUCLEOTIDE SEQUENCE</scope>
</reference>
<proteinExistence type="inferred from homology"/>
<dbReference type="Pfam" id="PF17191">
    <property type="entry name" value="RecG_wedge"/>
    <property type="match status" value="1"/>
</dbReference>
<keyword evidence="11" id="KW-0413">Isomerase</keyword>
<protein>
    <recommendedName>
        <fullName evidence="2">ATP-dependent DNA helicase RecG</fullName>
        <ecNumber evidence="13">5.6.2.4</ecNumber>
    </recommendedName>
    <alternativeName>
        <fullName evidence="15">DNA branch migration protein RecG</fullName>
    </alternativeName>
    <alternativeName>
        <fullName evidence="16">Probable DNA 3'-5' helicase RecG</fullName>
    </alternativeName>
</protein>
<dbReference type="Pfam" id="PF19833">
    <property type="entry name" value="RecG_dom3_C"/>
    <property type="match status" value="1"/>
</dbReference>
<evidence type="ECO:0000256" key="2">
    <source>
        <dbReference type="ARBA" id="ARBA00017846"/>
    </source>
</evidence>